<feature type="domain" description="3-hydroxyacyl-CoA dehydrogenase C-terminal" evidence="2">
    <location>
        <begin position="186"/>
        <end position="279"/>
    </location>
</feature>
<dbReference type="InterPro" id="IPR008927">
    <property type="entry name" value="6-PGluconate_DH-like_C_sf"/>
</dbReference>
<accession>A0ABX0G384</accession>
<reference evidence="4 5" key="1">
    <citation type="journal article" date="2022" name="Microorganisms">
        <title>Genome Sequence and Characterization of a Xanthorhodopsin-Containing, Aerobic Anoxygenic Phototrophic Rhodobacter Species, Isolated from Mesophilic Conditions at Yellowstone National Park.</title>
        <authorList>
            <person name="Kyndt J.A."/>
            <person name="Robertson S."/>
            <person name="Shoffstall I.B."/>
            <person name="Ramaley R.F."/>
            <person name="Meyer T.E."/>
        </authorList>
    </citation>
    <scope>NUCLEOTIDE SEQUENCE [LARGE SCALE GENOMIC DNA]</scope>
    <source>
        <strain evidence="4 5">M37P</strain>
    </source>
</reference>
<dbReference type="SUPFAM" id="SSF48179">
    <property type="entry name" value="6-phosphogluconate dehydrogenase C-terminal domain-like"/>
    <property type="match status" value="2"/>
</dbReference>
<dbReference type="EMBL" id="JAANHS010000002">
    <property type="protein sequence ID" value="NHB75620.1"/>
    <property type="molecule type" value="Genomic_DNA"/>
</dbReference>
<sequence>MDPTAIGVIGLGTMGIGIVQVFASAGYQVLATDSQAPACASANHRLAAALASRVQAGKLTETDSIAILSRVRVVDGPARMAPVALAIEAVVEDLPVKRAIFSALERVIAPDSILASNTSSLPIAQMAEGLACPGRLVGLHFFNPAPAMKLVELVAHADTAPWVLPQVRALMKPVGKTLIDCPDRPGFIVNRCARPFYGEALALLEEGRSAAAMDAAMLAAGYRLGPFSLIDLVGADINLAATEGLNRAMGGHPRYHVFAALRAQAASGNLGRKTGKGFVFPDQPGSPPGDADAIVLRIEATLANEAAWLLAEGGTTREGIDTAMKLGLNLPRGPFECLEAQGTDRIIAELARLEGAAPAHLRGRYLPAPELVPA</sequence>
<keyword evidence="1" id="KW-0560">Oxidoreductase</keyword>
<dbReference type="InterPro" id="IPR006180">
    <property type="entry name" value="3-OHacyl-CoA_DH_CS"/>
</dbReference>
<protein>
    <submittedName>
        <fullName evidence="4">3-hydroxybutyryl-CoA dehydrogenase</fullName>
    </submittedName>
</protein>
<evidence type="ECO:0000313" key="4">
    <source>
        <dbReference type="EMBL" id="NHB75620.1"/>
    </source>
</evidence>
<comment type="caution">
    <text evidence="4">The sequence shown here is derived from an EMBL/GenBank/DDBJ whole genome shotgun (WGS) entry which is preliminary data.</text>
</comment>
<proteinExistence type="predicted"/>
<evidence type="ECO:0000259" key="2">
    <source>
        <dbReference type="Pfam" id="PF00725"/>
    </source>
</evidence>
<dbReference type="InterPro" id="IPR036291">
    <property type="entry name" value="NAD(P)-bd_dom_sf"/>
</dbReference>
<evidence type="ECO:0000256" key="1">
    <source>
        <dbReference type="ARBA" id="ARBA00023002"/>
    </source>
</evidence>
<dbReference type="PANTHER" id="PTHR48075">
    <property type="entry name" value="3-HYDROXYACYL-COA DEHYDROGENASE FAMILY PROTEIN"/>
    <property type="match status" value="1"/>
</dbReference>
<feature type="domain" description="3-hydroxyacyl-CoA dehydrogenase C-terminal" evidence="2">
    <location>
        <begin position="294"/>
        <end position="345"/>
    </location>
</feature>
<feature type="domain" description="3-hydroxyacyl-CoA dehydrogenase NAD binding" evidence="3">
    <location>
        <begin position="6"/>
        <end position="182"/>
    </location>
</feature>
<dbReference type="Pfam" id="PF00725">
    <property type="entry name" value="3HCDH"/>
    <property type="match status" value="2"/>
</dbReference>
<dbReference type="InterPro" id="IPR006176">
    <property type="entry name" value="3-OHacyl-CoA_DH_NAD-bd"/>
</dbReference>
<dbReference type="PROSITE" id="PS00067">
    <property type="entry name" value="3HCDH"/>
    <property type="match status" value="1"/>
</dbReference>
<dbReference type="InterPro" id="IPR006108">
    <property type="entry name" value="3HC_DH_C"/>
</dbReference>
<dbReference type="SUPFAM" id="SSF51735">
    <property type="entry name" value="NAD(P)-binding Rossmann-fold domains"/>
    <property type="match status" value="1"/>
</dbReference>
<gene>
    <name evidence="4" type="ORF">G8O29_02555</name>
</gene>
<dbReference type="RefSeq" id="WP_166401664.1">
    <property type="nucleotide sequence ID" value="NZ_JAANHS010000002.1"/>
</dbReference>
<organism evidence="4 5">
    <name type="scientific">Rhodobacter calidifons</name>
    <dbReference type="NCBI Taxonomy" id="2715277"/>
    <lineage>
        <taxon>Bacteria</taxon>
        <taxon>Pseudomonadati</taxon>
        <taxon>Pseudomonadota</taxon>
        <taxon>Alphaproteobacteria</taxon>
        <taxon>Rhodobacterales</taxon>
        <taxon>Rhodobacter group</taxon>
        <taxon>Rhodobacter</taxon>
    </lineage>
</organism>
<evidence type="ECO:0000259" key="3">
    <source>
        <dbReference type="Pfam" id="PF02737"/>
    </source>
</evidence>
<evidence type="ECO:0000313" key="5">
    <source>
        <dbReference type="Proteomes" id="UP001515660"/>
    </source>
</evidence>
<keyword evidence="5" id="KW-1185">Reference proteome</keyword>
<dbReference type="PANTHER" id="PTHR48075:SF5">
    <property type="entry name" value="3-HYDROXYBUTYRYL-COA DEHYDROGENASE"/>
    <property type="match status" value="1"/>
</dbReference>
<dbReference type="Pfam" id="PF02737">
    <property type="entry name" value="3HCDH_N"/>
    <property type="match status" value="1"/>
</dbReference>
<dbReference type="Gene3D" id="1.10.1040.50">
    <property type="match status" value="1"/>
</dbReference>
<dbReference type="Gene3D" id="3.40.50.720">
    <property type="entry name" value="NAD(P)-binding Rossmann-like Domain"/>
    <property type="match status" value="1"/>
</dbReference>
<name>A0ABX0G384_9RHOB</name>
<dbReference type="Proteomes" id="UP001515660">
    <property type="component" value="Unassembled WGS sequence"/>
</dbReference>